<evidence type="ECO:0000259" key="10">
    <source>
        <dbReference type="Pfam" id="PF25975"/>
    </source>
</evidence>
<feature type="domain" description="CzcB-like C-terminal circularly permuted SH3-like" evidence="10">
    <location>
        <begin position="364"/>
        <end position="423"/>
    </location>
</feature>
<feature type="signal peptide" evidence="6">
    <location>
        <begin position="1"/>
        <end position="32"/>
    </location>
</feature>
<dbReference type="FunFam" id="2.40.30.170:FF:000010">
    <property type="entry name" value="Efflux RND transporter periplasmic adaptor subunit"/>
    <property type="match status" value="1"/>
</dbReference>
<feature type="region of interest" description="Disordered" evidence="5">
    <location>
        <begin position="435"/>
        <end position="457"/>
    </location>
</feature>
<dbReference type="InterPro" id="IPR051909">
    <property type="entry name" value="MFP_Cation_Efflux"/>
</dbReference>
<proteinExistence type="inferred from homology"/>
<evidence type="ECO:0000259" key="7">
    <source>
        <dbReference type="Pfam" id="PF19335"/>
    </source>
</evidence>
<dbReference type="Pfam" id="PF19335">
    <property type="entry name" value="HMBD"/>
    <property type="match status" value="1"/>
</dbReference>
<keyword evidence="2" id="KW-0813">Transport</keyword>
<feature type="domain" description="Heavy metal binding" evidence="7">
    <location>
        <begin position="77"/>
        <end position="104"/>
    </location>
</feature>
<dbReference type="Proteomes" id="UP000005459">
    <property type="component" value="Unassembled WGS sequence"/>
</dbReference>
<dbReference type="InterPro" id="IPR058790">
    <property type="entry name" value="BSH_CusB"/>
</dbReference>
<evidence type="ECO:0000259" key="9">
    <source>
        <dbReference type="Pfam" id="PF25954"/>
    </source>
</evidence>
<evidence type="ECO:0000256" key="1">
    <source>
        <dbReference type="ARBA" id="ARBA00009477"/>
    </source>
</evidence>
<feature type="region of interest" description="Disordered" evidence="5">
    <location>
        <begin position="36"/>
        <end position="62"/>
    </location>
</feature>
<organism evidence="11 12">
    <name type="scientific">Thiocapsa marina 5811</name>
    <dbReference type="NCBI Taxonomy" id="768671"/>
    <lineage>
        <taxon>Bacteria</taxon>
        <taxon>Pseudomonadati</taxon>
        <taxon>Pseudomonadota</taxon>
        <taxon>Gammaproteobacteria</taxon>
        <taxon>Chromatiales</taxon>
        <taxon>Chromatiaceae</taxon>
        <taxon>Thiocapsa</taxon>
    </lineage>
</organism>
<dbReference type="InterPro" id="IPR006143">
    <property type="entry name" value="RND_pump_MFP"/>
</dbReference>
<evidence type="ECO:0000256" key="6">
    <source>
        <dbReference type="SAM" id="SignalP"/>
    </source>
</evidence>
<dbReference type="GO" id="GO:0030288">
    <property type="term" value="C:outer membrane-bounded periplasmic space"/>
    <property type="evidence" value="ECO:0007669"/>
    <property type="project" value="TreeGrafter"/>
</dbReference>
<sequence length="457" mass="50449">MSIFDRAQRSPARMQRLRIGFLAALITAGLLAGCEAAQPPTPTSGETGDETQAESERLAGASGESAMEHALKHLDPKYVCPMHPQIVRDEPGSCPICGMDLVKKMMDPMVGKYPEVALRPAVMQNLGMRIGTVERGTLWKYIRTVGRVEFDETRLAHIHPRADGWIEDLTLRAEGERVAKGQDLAEIYAPAMLSAQVDFLQALEPQPRGVSQVKADKARNLLRLLDIPEDVIREIEKQREPRNRLPIRAPIEGIVTGLKARQGMYVTPETEMFTIADLSRVWVMVDVFEAQIDWLAPGLTAEIRVPARPGKVWDGRVDYLYPELDPETRTLRVRLVFDNPDLALKPNMFADVIIYGGPKRDVLKIPAEAMIVTGERATVVKVVEEGRFQPIDVVAGMERAGEVEILSGLEEGDRIVLSGQFLIDSESSLQASFMRFPTGDASGTDGSEMPGGAHANH</sequence>
<dbReference type="SUPFAM" id="SSF111369">
    <property type="entry name" value="HlyD-like secretion proteins"/>
    <property type="match status" value="1"/>
</dbReference>
<dbReference type="Pfam" id="PF25954">
    <property type="entry name" value="Beta-barrel_RND_2"/>
    <property type="match status" value="1"/>
</dbReference>
<dbReference type="GO" id="GO:0016020">
    <property type="term" value="C:membrane"/>
    <property type="evidence" value="ECO:0007669"/>
    <property type="project" value="InterPro"/>
</dbReference>
<evidence type="ECO:0000256" key="2">
    <source>
        <dbReference type="ARBA" id="ARBA00022448"/>
    </source>
</evidence>
<evidence type="ECO:0000313" key="12">
    <source>
        <dbReference type="Proteomes" id="UP000005459"/>
    </source>
</evidence>
<evidence type="ECO:0000256" key="3">
    <source>
        <dbReference type="ARBA" id="ARBA00022729"/>
    </source>
</evidence>
<dbReference type="NCBIfam" id="TIGR01730">
    <property type="entry name" value="RND_mfp"/>
    <property type="match status" value="1"/>
</dbReference>
<dbReference type="FunFam" id="2.40.420.20:FF:000003">
    <property type="entry name" value="Cation efflux system protein cusB"/>
    <property type="match status" value="1"/>
</dbReference>
<reference evidence="11 12" key="1">
    <citation type="submission" date="2011-06" db="EMBL/GenBank/DDBJ databases">
        <title>The draft genome of Thiocapsa marina 5811.</title>
        <authorList>
            <consortium name="US DOE Joint Genome Institute (JGI-PGF)"/>
            <person name="Lucas S."/>
            <person name="Han J."/>
            <person name="Cheng J.-F."/>
            <person name="Goodwin L."/>
            <person name="Pitluck S."/>
            <person name="Peters L."/>
            <person name="Land M.L."/>
            <person name="Hauser L."/>
            <person name="Vogl K."/>
            <person name="Liu Z."/>
            <person name="Imhoff J."/>
            <person name="Thiel V."/>
            <person name="Frigaard N.-U."/>
            <person name="Bryant D."/>
            <person name="Woyke T.J."/>
        </authorList>
    </citation>
    <scope>NUCLEOTIDE SEQUENCE [LARGE SCALE GENOMIC DNA]</scope>
    <source>
        <strain evidence="11 12">5811</strain>
    </source>
</reference>
<dbReference type="Gene3D" id="2.40.420.20">
    <property type="match status" value="1"/>
</dbReference>
<dbReference type="GO" id="GO:0046914">
    <property type="term" value="F:transition metal ion binding"/>
    <property type="evidence" value="ECO:0007669"/>
    <property type="project" value="TreeGrafter"/>
</dbReference>
<name>F9U5L8_9GAMM</name>
<dbReference type="Pfam" id="PF25919">
    <property type="entry name" value="BSH_CusB"/>
    <property type="match status" value="1"/>
</dbReference>
<dbReference type="eggNOG" id="COG0845">
    <property type="taxonomic scope" value="Bacteria"/>
</dbReference>
<dbReference type="PANTHER" id="PTHR30097:SF15">
    <property type="entry name" value="CATION EFFLUX SYSTEM PROTEIN CUSB"/>
    <property type="match status" value="1"/>
</dbReference>
<dbReference type="PROSITE" id="PS51257">
    <property type="entry name" value="PROKAR_LIPOPROTEIN"/>
    <property type="match status" value="1"/>
</dbReference>
<dbReference type="InterPro" id="IPR058792">
    <property type="entry name" value="Beta-barrel_RND_2"/>
</dbReference>
<dbReference type="EMBL" id="AFWV01000001">
    <property type="protein sequence ID" value="EGV20441.1"/>
    <property type="molecule type" value="Genomic_DNA"/>
</dbReference>
<evidence type="ECO:0000313" key="11">
    <source>
        <dbReference type="EMBL" id="EGV20441.1"/>
    </source>
</evidence>
<dbReference type="STRING" id="768671.ThimaDRAFT_0219"/>
<dbReference type="PANTHER" id="PTHR30097">
    <property type="entry name" value="CATION EFFLUX SYSTEM PROTEIN CUSB"/>
    <property type="match status" value="1"/>
</dbReference>
<comment type="similarity">
    <text evidence="1">Belongs to the membrane fusion protein (MFP) (TC 8.A.1) family.</text>
</comment>
<protein>
    <submittedName>
        <fullName evidence="11">Efflux transporter, RND family, MFP subunit</fullName>
    </submittedName>
</protein>
<dbReference type="GO" id="GO:0022857">
    <property type="term" value="F:transmembrane transporter activity"/>
    <property type="evidence" value="ECO:0007669"/>
    <property type="project" value="InterPro"/>
</dbReference>
<feature type="domain" description="CusB-like barrel-sandwich hybrid" evidence="8">
    <location>
        <begin position="156"/>
        <end position="276"/>
    </location>
</feature>
<dbReference type="GO" id="GO:0015679">
    <property type="term" value="P:plasma membrane copper ion transport"/>
    <property type="evidence" value="ECO:0007669"/>
    <property type="project" value="TreeGrafter"/>
</dbReference>
<gene>
    <name evidence="11" type="ORF">ThimaDRAFT_0219</name>
</gene>
<dbReference type="Pfam" id="PF25975">
    <property type="entry name" value="CzcB_C"/>
    <property type="match status" value="1"/>
</dbReference>
<dbReference type="PATRIC" id="fig|768671.3.peg.250"/>
<keyword evidence="3 6" id="KW-0732">Signal</keyword>
<dbReference type="AlphaFoldDB" id="F9U5L8"/>
<evidence type="ECO:0000259" key="8">
    <source>
        <dbReference type="Pfam" id="PF25919"/>
    </source>
</evidence>
<feature type="chain" id="PRO_5003388434" evidence="6">
    <location>
        <begin position="33"/>
        <end position="457"/>
    </location>
</feature>
<keyword evidence="12" id="KW-1185">Reference proteome</keyword>
<accession>F9U5L8</accession>
<dbReference type="InterPro" id="IPR045800">
    <property type="entry name" value="HMBD"/>
</dbReference>
<dbReference type="GO" id="GO:0060003">
    <property type="term" value="P:copper ion export"/>
    <property type="evidence" value="ECO:0007669"/>
    <property type="project" value="TreeGrafter"/>
</dbReference>
<dbReference type="InterPro" id="IPR058649">
    <property type="entry name" value="CzcB_C"/>
</dbReference>
<evidence type="ECO:0000256" key="5">
    <source>
        <dbReference type="SAM" id="MobiDB-lite"/>
    </source>
</evidence>
<evidence type="ECO:0000256" key="4">
    <source>
        <dbReference type="ARBA" id="ARBA00023065"/>
    </source>
</evidence>
<keyword evidence="4" id="KW-0406">Ion transport</keyword>
<dbReference type="Gene3D" id="2.40.30.170">
    <property type="match status" value="1"/>
</dbReference>
<feature type="domain" description="CusB-like beta-barrel" evidence="9">
    <location>
        <begin position="280"/>
        <end position="353"/>
    </location>
</feature>